<feature type="domain" description="GmrSD restriction endonucleases N-terminal" evidence="1">
    <location>
        <begin position="11"/>
        <end position="229"/>
    </location>
</feature>
<dbReference type="Pfam" id="PF03235">
    <property type="entry name" value="GmrSD_N"/>
    <property type="match status" value="1"/>
</dbReference>
<evidence type="ECO:0000313" key="2">
    <source>
        <dbReference type="EMBL" id="STZ26972.1"/>
    </source>
</evidence>
<evidence type="ECO:0000259" key="1">
    <source>
        <dbReference type="Pfam" id="PF03235"/>
    </source>
</evidence>
<dbReference type="PANTHER" id="PTHR35149">
    <property type="entry name" value="SLL5132 PROTEIN"/>
    <property type="match status" value="1"/>
</dbReference>
<dbReference type="Proteomes" id="UP000255024">
    <property type="component" value="Unassembled WGS sequence"/>
</dbReference>
<proteinExistence type="predicted"/>
<keyword evidence="3" id="KW-1185">Reference proteome</keyword>
<reference evidence="2 3" key="1">
    <citation type="submission" date="2018-06" db="EMBL/GenBank/DDBJ databases">
        <authorList>
            <consortium name="Pathogen Informatics"/>
            <person name="Doyle S."/>
        </authorList>
    </citation>
    <scope>NUCLEOTIDE SEQUENCE [LARGE SCALE GENOMIC DNA]</scope>
    <source>
        <strain evidence="2 3">NCTC11179</strain>
    </source>
</reference>
<gene>
    <name evidence="2" type="ORF">NCTC11179_00499</name>
</gene>
<dbReference type="AlphaFoldDB" id="A0A378RIX5"/>
<dbReference type="InterPro" id="IPR004919">
    <property type="entry name" value="GmrSD_N"/>
</dbReference>
<accession>A0A378RIX5</accession>
<protein>
    <submittedName>
        <fullName evidence="2">Uncharacterized conserved protein</fullName>
    </submittedName>
</protein>
<dbReference type="RefSeq" id="WP_115090003.1">
    <property type="nucleotide sequence ID" value="NZ_CP068107.1"/>
</dbReference>
<dbReference type="PANTHER" id="PTHR35149:SF1">
    <property type="entry name" value="DUF5655 DOMAIN-CONTAINING PROTEIN"/>
    <property type="match status" value="1"/>
</dbReference>
<name>A0A378RIX5_MYROD</name>
<dbReference type="EMBL" id="UGQL01000001">
    <property type="protein sequence ID" value="STZ26972.1"/>
    <property type="molecule type" value="Genomic_DNA"/>
</dbReference>
<evidence type="ECO:0000313" key="3">
    <source>
        <dbReference type="Proteomes" id="UP000255024"/>
    </source>
</evidence>
<organism evidence="2 3">
    <name type="scientific">Myroides odoratus</name>
    <name type="common">Flavobacterium odoratum</name>
    <dbReference type="NCBI Taxonomy" id="256"/>
    <lineage>
        <taxon>Bacteria</taxon>
        <taxon>Pseudomonadati</taxon>
        <taxon>Bacteroidota</taxon>
        <taxon>Flavobacteriia</taxon>
        <taxon>Flavobacteriales</taxon>
        <taxon>Flavobacteriaceae</taxon>
        <taxon>Myroides</taxon>
    </lineage>
</organism>
<sequence>MSIGVKLRPVSELLDKQFFIRSYQRGYRWDKDQVVDLLNDFKEFIDRQNKLDSEFYCLQPIVVKYLSEEEKEKLSRFNFSKTDIYEVIDGQQRITTITILLNYLKEGLKDNIKLKAVPEIHYEVREKSREILSKFNEFFTEEHKTAELDNNIDFHHMKVVYQIISDWFKDREDSYQMSFLKLLTSYKVNCVKVIWYEVESSENSIEVFRRFNVGKISLNNAELIKALFLRDDSNVESSVRYSISKEWQQIENYLQSKLVWHFLSPSKGYSSRIEYIFDLVFFQDRSKAEQKKNRSTFDSLYGTDKYNVFRYFASLIEKADSLLSVWDRVNNVYEQIVQWYNNTEHYHYIGYLQNKEAAAKNIVLDILCSTFKQKQDLTNFLIEEIKKQEQKNLFSGNTIKIYYDNKYRKDLRNLFFLLNIESYINLSLSSKEEAGYRLPFSLYKEIDYDIEHIDSVNDKEITTLDENQKIKFLEDLETDFSNEIGQEFKDVVSELFKDQNLENKWDIDNLIKNRLDHILEQLVELVENHLKKEPDQITNKNSIGNLTLLNSSINRGYGDAYFTTKRRWIITKDKQGEFIPLATKNVFLKYYSNDTKKHTRWSQEDAENYQKEIENLLSKYM</sequence>